<evidence type="ECO:0000256" key="6">
    <source>
        <dbReference type="SAM" id="Phobius"/>
    </source>
</evidence>
<dbReference type="PANTHER" id="PTHR33931">
    <property type="entry name" value="HOLIN-LIKE PROTEIN CIDA-RELATED"/>
    <property type="match status" value="1"/>
</dbReference>
<dbReference type="RefSeq" id="WP_010259769.1">
    <property type="nucleotide sequence ID" value="NZ_CAEG01000003.1"/>
</dbReference>
<proteinExistence type="predicted"/>
<feature type="transmembrane region" description="Helical" evidence="6">
    <location>
        <begin position="51"/>
        <end position="70"/>
    </location>
</feature>
<evidence type="ECO:0000256" key="4">
    <source>
        <dbReference type="ARBA" id="ARBA00022989"/>
    </source>
</evidence>
<dbReference type="OrthoDB" id="3176438at2"/>
<dbReference type="PANTHER" id="PTHR33931:SF5">
    <property type="entry name" value="UPF0299 MEMBRANE PROTEIN YOHJ"/>
    <property type="match status" value="1"/>
</dbReference>
<evidence type="ECO:0000256" key="2">
    <source>
        <dbReference type="ARBA" id="ARBA00022475"/>
    </source>
</evidence>
<evidence type="ECO:0000256" key="1">
    <source>
        <dbReference type="ARBA" id="ARBA00004651"/>
    </source>
</evidence>
<protein>
    <submittedName>
        <fullName evidence="7">Holin-like protein</fullName>
    </submittedName>
</protein>
<dbReference type="Proteomes" id="UP000183253">
    <property type="component" value="Unassembled WGS sequence"/>
</dbReference>
<sequence>MVGLFYILLFWLIGNALSLATGGYVSGNIIGMILLFAALCLRWVRAETVRPAARFLLGAMALFFVPYGVGLMDSYRVILENLGAIVVSGIVSTIIVLLITGKTFQSLNRRIRLRHIKHLRHDA</sequence>
<evidence type="ECO:0000313" key="8">
    <source>
        <dbReference type="Proteomes" id="UP000183253"/>
    </source>
</evidence>
<dbReference type="Pfam" id="PF03788">
    <property type="entry name" value="LrgA"/>
    <property type="match status" value="1"/>
</dbReference>
<accession>A0A1H3XZ14</accession>
<name>A0A1H3XZ14_9BACT</name>
<evidence type="ECO:0000256" key="5">
    <source>
        <dbReference type="ARBA" id="ARBA00023136"/>
    </source>
</evidence>
<keyword evidence="8" id="KW-1185">Reference proteome</keyword>
<keyword evidence="2" id="KW-1003">Cell membrane</keyword>
<evidence type="ECO:0000313" key="7">
    <source>
        <dbReference type="EMBL" id="SEA04707.1"/>
    </source>
</evidence>
<feature type="transmembrane region" description="Helical" evidence="6">
    <location>
        <begin position="28"/>
        <end position="44"/>
    </location>
</feature>
<reference evidence="7 8" key="1">
    <citation type="submission" date="2016-10" db="EMBL/GenBank/DDBJ databases">
        <authorList>
            <person name="de Groot N.N."/>
        </authorList>
    </citation>
    <scope>NUCLEOTIDE SEQUENCE [LARGE SCALE GENOMIC DNA]</scope>
    <source>
        <strain evidence="7 8">DSM 25383</strain>
    </source>
</reference>
<keyword evidence="5 6" id="KW-0472">Membrane</keyword>
<organism evidence="7 8">
    <name type="scientific">Alistipes timonensis JC136</name>
    <dbReference type="NCBI Taxonomy" id="1033731"/>
    <lineage>
        <taxon>Bacteria</taxon>
        <taxon>Pseudomonadati</taxon>
        <taxon>Bacteroidota</taxon>
        <taxon>Bacteroidia</taxon>
        <taxon>Bacteroidales</taxon>
        <taxon>Rikenellaceae</taxon>
        <taxon>Alistipes</taxon>
    </lineage>
</organism>
<dbReference type="AlphaFoldDB" id="A0A1H3XZ14"/>
<feature type="transmembrane region" description="Helical" evidence="6">
    <location>
        <begin position="82"/>
        <end position="104"/>
    </location>
</feature>
<dbReference type="EMBL" id="FNRI01000001">
    <property type="protein sequence ID" value="SEA04707.1"/>
    <property type="molecule type" value="Genomic_DNA"/>
</dbReference>
<keyword evidence="4 6" id="KW-1133">Transmembrane helix</keyword>
<evidence type="ECO:0000256" key="3">
    <source>
        <dbReference type="ARBA" id="ARBA00022692"/>
    </source>
</evidence>
<keyword evidence="3 6" id="KW-0812">Transmembrane</keyword>
<dbReference type="InterPro" id="IPR005538">
    <property type="entry name" value="LrgA/CidA"/>
</dbReference>
<gene>
    <name evidence="7" type="ORF">SAMN05444145_101391</name>
</gene>
<dbReference type="GO" id="GO:0005886">
    <property type="term" value="C:plasma membrane"/>
    <property type="evidence" value="ECO:0007669"/>
    <property type="project" value="UniProtKB-SubCell"/>
</dbReference>
<dbReference type="STRING" id="1033731.SAMN05444145_101391"/>
<comment type="subcellular location">
    <subcellularLocation>
        <location evidence="1">Cell membrane</location>
        <topology evidence="1">Multi-pass membrane protein</topology>
    </subcellularLocation>
</comment>